<keyword evidence="2" id="KW-0963">Cytoplasm</keyword>
<dbReference type="GO" id="GO:0005814">
    <property type="term" value="C:centriole"/>
    <property type="evidence" value="ECO:0007669"/>
    <property type="project" value="UniProtKB-SubCell"/>
</dbReference>
<evidence type="ECO:0000256" key="2">
    <source>
        <dbReference type="ARBA" id="ARBA00022490"/>
    </source>
</evidence>
<dbReference type="OMA" id="WRIANIR"/>
<feature type="region of interest" description="Disordered" evidence="6">
    <location>
        <begin position="650"/>
        <end position="694"/>
    </location>
</feature>
<evidence type="ECO:0000256" key="4">
    <source>
        <dbReference type="ARBA" id="ARBA00038123"/>
    </source>
</evidence>
<comment type="subcellular location">
    <subcellularLocation>
        <location evidence="1">Cytoplasm</location>
        <location evidence="1">Cytoskeleton</location>
        <location evidence="1">Microtubule organizing center</location>
        <location evidence="1">Centrosome</location>
        <location evidence="1">Centriole</location>
    </subcellularLocation>
</comment>
<dbReference type="EMBL" id="UYWW01002742">
    <property type="protein sequence ID" value="VDM12107.1"/>
    <property type="molecule type" value="Genomic_DNA"/>
</dbReference>
<keyword evidence="8" id="KW-1185">Reference proteome</keyword>
<proteinExistence type="inferred from homology"/>
<sequence>MGTERRNVDGPVQTKEEVKTDIIEEDGLGYCVKGECDKVYNTAVTDEKSKMEYLFVIGKWISKLIGIARYILPSSLSNIDDAGVLVTIFVPLCLLIHLLRTLVFADSSDKDNFDRRILHNALTTIRQREIQIKLMHAEMEKGRNAWNTEMDEKFRNLQLEMSQLKTKCRMLEEENDNLKIETDETSQMIERERLKCRDLTEQNRNLGEKNELLMKQSSELHTTMEVLHAENERLVNEATKKSAHLIRLESEANSYSLEIKNLKDQLKTSLSESKMLRKRVEELQNEIVQLSEIINEIRNSDNVEQDRLSVAEVGNNGQVQENVNGESGWSDFDEFDVDNPTTAQVPEKPKKDHTVVSKISPAEIMEVAKLRVQLKTVEADLDQANFYLDFDEFDVDNPTTAQVPEKQSTNVFYTFLYTTPWRIANIRFCCALCQLSATLAELTLQKELNERDHLMRKVEFAEAEAAKRLKEVEAKEAERIEAQNQFKRILGMFEEREAKLRSAEDVTEKLRDEIMKWQEEVRRLEDQKKAVEFKLLETDQELKRLKAEYAKLETRTFHEIRQCKQTIAVLQQQSLEQVHLSNPASNMLDNANALNISASSSDRDYGASLSGSGLVAPPLLSHIRPLWDDEPPEIFSHGESSLLKKVDPLLDGATPENSNMSHNRGTKQRRSIREQEHNIGVKVDGAQSRHKKVA</sequence>
<evidence type="ECO:0000313" key="8">
    <source>
        <dbReference type="Proteomes" id="UP000270924"/>
    </source>
</evidence>
<accession>A0A3P7E5Z7</accession>
<evidence type="ECO:0000256" key="1">
    <source>
        <dbReference type="ARBA" id="ARBA00004114"/>
    </source>
</evidence>
<feature type="coiled-coil region" evidence="5">
    <location>
        <begin position="147"/>
        <end position="216"/>
    </location>
</feature>
<protein>
    <submittedName>
        <fullName evidence="7">Uncharacterized protein</fullName>
    </submittedName>
</protein>
<feature type="coiled-coil region" evidence="5">
    <location>
        <begin position="444"/>
        <end position="555"/>
    </location>
</feature>
<evidence type="ECO:0000256" key="6">
    <source>
        <dbReference type="SAM" id="MobiDB-lite"/>
    </source>
</evidence>
<dbReference type="PANTHER" id="PTHR20544:SF0">
    <property type="entry name" value="NUCLEOPROTEIN TPR_MLP1 DOMAIN-CONTAINING PROTEIN"/>
    <property type="match status" value="1"/>
</dbReference>
<evidence type="ECO:0000313" key="7">
    <source>
        <dbReference type="EMBL" id="VDM12107.1"/>
    </source>
</evidence>
<keyword evidence="3" id="KW-0206">Cytoskeleton</keyword>
<dbReference type="Proteomes" id="UP000270924">
    <property type="component" value="Unassembled WGS sequence"/>
</dbReference>
<gene>
    <name evidence="7" type="ORF">WBA_LOCUS5493</name>
</gene>
<comment type="similarity">
    <text evidence="4">Belongs to the CEP135/TSGA10 family.</text>
</comment>
<dbReference type="InParanoid" id="A0A3P7E5Z7"/>
<dbReference type="OrthoDB" id="5857916at2759"/>
<evidence type="ECO:0000256" key="5">
    <source>
        <dbReference type="SAM" id="Coils"/>
    </source>
</evidence>
<reference evidence="7 8" key="1">
    <citation type="submission" date="2018-11" db="EMBL/GenBank/DDBJ databases">
        <authorList>
            <consortium name="Pathogen Informatics"/>
        </authorList>
    </citation>
    <scope>NUCLEOTIDE SEQUENCE [LARGE SCALE GENOMIC DNA]</scope>
</reference>
<keyword evidence="5" id="KW-0175">Coiled coil</keyword>
<dbReference type="PANTHER" id="PTHR20544">
    <property type="entry name" value="CENTROSOMAL PROTEIN CEP135"/>
    <property type="match status" value="1"/>
</dbReference>
<name>A0A3P7E5Z7_WUCBA</name>
<dbReference type="AlphaFoldDB" id="A0A3P7E5Z7"/>
<dbReference type="InterPro" id="IPR051877">
    <property type="entry name" value="Centriole_BasalBody_StrucProt"/>
</dbReference>
<feature type="coiled-coil region" evidence="5">
    <location>
        <begin position="245"/>
        <end position="300"/>
    </location>
</feature>
<evidence type="ECO:0000256" key="3">
    <source>
        <dbReference type="ARBA" id="ARBA00023212"/>
    </source>
</evidence>
<organism evidence="7 8">
    <name type="scientific">Wuchereria bancrofti</name>
    <dbReference type="NCBI Taxonomy" id="6293"/>
    <lineage>
        <taxon>Eukaryota</taxon>
        <taxon>Metazoa</taxon>
        <taxon>Ecdysozoa</taxon>
        <taxon>Nematoda</taxon>
        <taxon>Chromadorea</taxon>
        <taxon>Rhabditida</taxon>
        <taxon>Spirurina</taxon>
        <taxon>Spiruromorpha</taxon>
        <taxon>Filarioidea</taxon>
        <taxon>Onchocercidae</taxon>
        <taxon>Wuchereria</taxon>
    </lineage>
</organism>